<dbReference type="AlphaFoldDB" id="A0A372EE90"/>
<keyword evidence="2" id="KW-1185">Reference proteome</keyword>
<reference evidence="1 2" key="1">
    <citation type="submission" date="2018-08" db="EMBL/GenBank/DDBJ databases">
        <title>Hydrogenophaga sp. LA-38 isolated from sludge.</title>
        <authorList>
            <person name="Im W.-T."/>
        </authorList>
    </citation>
    <scope>NUCLEOTIDE SEQUENCE [LARGE SCALE GENOMIC DNA]</scope>
    <source>
        <strain evidence="1 2">LA-38</strain>
    </source>
</reference>
<proteinExistence type="predicted"/>
<organism evidence="1 2">
    <name type="scientific">Hydrogenophaga borbori</name>
    <dbReference type="NCBI Taxonomy" id="2294117"/>
    <lineage>
        <taxon>Bacteria</taxon>
        <taxon>Pseudomonadati</taxon>
        <taxon>Pseudomonadota</taxon>
        <taxon>Betaproteobacteria</taxon>
        <taxon>Burkholderiales</taxon>
        <taxon>Comamonadaceae</taxon>
        <taxon>Hydrogenophaga</taxon>
    </lineage>
</organism>
<protein>
    <submittedName>
        <fullName evidence="1">Uncharacterized protein</fullName>
    </submittedName>
</protein>
<sequence length="269" mass="29847">MKRALRNETIAVHRPLYDSEIVTGSTAEQQAHAARLWVDQVSVMLQEQGALFFTCLDFRFTTQEGALSVELVCREVAQQSLMPMLLEGNVCLLGDEVFEKDVAEWRNRLRAICQDHEIAIIDRPVLSTAARRMTNDPTRGLVPIATADEISRATEAVLPPSMEKVEIDGERFELADHGASDIPVWSQPCVVRGIPNLNSMGFMLQLIMSTPMQPSGGKLLLRLMDLTRDEAARLVQHAHSRTPLEMLVAIARGKGRTLLGAPVRELPST</sequence>
<evidence type="ECO:0000313" key="2">
    <source>
        <dbReference type="Proteomes" id="UP000261931"/>
    </source>
</evidence>
<comment type="caution">
    <text evidence="1">The sequence shown here is derived from an EMBL/GenBank/DDBJ whole genome shotgun (WGS) entry which is preliminary data.</text>
</comment>
<gene>
    <name evidence="1" type="ORF">DY262_20440</name>
</gene>
<accession>A0A372EE90</accession>
<dbReference type="Proteomes" id="UP000261931">
    <property type="component" value="Unassembled WGS sequence"/>
</dbReference>
<dbReference type="EMBL" id="QVLS01000017">
    <property type="protein sequence ID" value="RFP76148.1"/>
    <property type="molecule type" value="Genomic_DNA"/>
</dbReference>
<evidence type="ECO:0000313" key="1">
    <source>
        <dbReference type="EMBL" id="RFP76148.1"/>
    </source>
</evidence>
<name>A0A372EE90_9BURK</name>